<keyword evidence="5" id="KW-0547">Nucleotide-binding</keyword>
<dbReference type="EMBL" id="SWBR01000003">
    <property type="protein sequence ID" value="TKC07987.1"/>
    <property type="molecule type" value="Genomic_DNA"/>
</dbReference>
<name>A0A4U1CL67_9SPHI</name>
<proteinExistence type="predicted"/>
<dbReference type="SUPFAM" id="SSF55874">
    <property type="entry name" value="ATPase domain of HSP90 chaperone/DNA topoisomerase II/histidine kinase"/>
    <property type="match status" value="1"/>
</dbReference>
<keyword evidence="4" id="KW-0808">Transferase</keyword>
<evidence type="ECO:0000256" key="10">
    <source>
        <dbReference type="SAM" id="SignalP"/>
    </source>
</evidence>
<dbReference type="CDD" id="cd16917">
    <property type="entry name" value="HATPase_UhpB-NarQ-NarX-like"/>
    <property type="match status" value="1"/>
</dbReference>
<evidence type="ECO:0000256" key="6">
    <source>
        <dbReference type="ARBA" id="ARBA00022777"/>
    </source>
</evidence>
<dbReference type="InterPro" id="IPR011990">
    <property type="entry name" value="TPR-like_helical_dom_sf"/>
</dbReference>
<feature type="domain" description="Histidine kinase" evidence="11">
    <location>
        <begin position="661"/>
        <end position="746"/>
    </location>
</feature>
<keyword evidence="13" id="KW-1185">Reference proteome</keyword>
<accession>A0A4U1CL67</accession>
<dbReference type="Gene3D" id="3.30.565.10">
    <property type="entry name" value="Histidine kinase-like ATPase, C-terminal domain"/>
    <property type="match status" value="1"/>
</dbReference>
<dbReference type="SUPFAM" id="SSF48452">
    <property type="entry name" value="TPR-like"/>
    <property type="match status" value="1"/>
</dbReference>
<keyword evidence="9" id="KW-0472">Membrane</keyword>
<dbReference type="Pfam" id="PF07730">
    <property type="entry name" value="HisKA_3"/>
    <property type="match status" value="1"/>
</dbReference>
<dbReference type="SMART" id="SM00387">
    <property type="entry name" value="HATPase_c"/>
    <property type="match status" value="1"/>
</dbReference>
<evidence type="ECO:0000256" key="4">
    <source>
        <dbReference type="ARBA" id="ARBA00022679"/>
    </source>
</evidence>
<evidence type="ECO:0000256" key="5">
    <source>
        <dbReference type="ARBA" id="ARBA00022741"/>
    </source>
</evidence>
<dbReference type="AlphaFoldDB" id="A0A4U1CL67"/>
<dbReference type="PANTHER" id="PTHR24421:SF10">
    <property type="entry name" value="NITRATE_NITRITE SENSOR PROTEIN NARQ"/>
    <property type="match status" value="1"/>
</dbReference>
<dbReference type="Pfam" id="PF02518">
    <property type="entry name" value="HATPase_c"/>
    <property type="match status" value="1"/>
</dbReference>
<dbReference type="PANTHER" id="PTHR24421">
    <property type="entry name" value="NITRATE/NITRITE SENSOR PROTEIN NARX-RELATED"/>
    <property type="match status" value="1"/>
</dbReference>
<evidence type="ECO:0000313" key="12">
    <source>
        <dbReference type="EMBL" id="TKC07987.1"/>
    </source>
</evidence>
<organism evidence="12 13">
    <name type="scientific">Pedobacter polaris</name>
    <dbReference type="NCBI Taxonomy" id="2571273"/>
    <lineage>
        <taxon>Bacteria</taxon>
        <taxon>Pseudomonadati</taxon>
        <taxon>Bacteroidota</taxon>
        <taxon>Sphingobacteriia</taxon>
        <taxon>Sphingobacteriales</taxon>
        <taxon>Sphingobacteriaceae</taxon>
        <taxon>Pedobacter</taxon>
    </lineage>
</organism>
<evidence type="ECO:0000256" key="8">
    <source>
        <dbReference type="ARBA" id="ARBA00023012"/>
    </source>
</evidence>
<keyword evidence="6" id="KW-0418">Kinase</keyword>
<dbReference type="EC" id="2.7.13.3" evidence="2"/>
<gene>
    <name evidence="12" type="ORF">FA048_12540</name>
</gene>
<keyword evidence="9" id="KW-0812">Transmembrane</keyword>
<keyword evidence="3" id="KW-0597">Phosphoprotein</keyword>
<dbReference type="InterPro" id="IPR005467">
    <property type="entry name" value="His_kinase_dom"/>
</dbReference>
<evidence type="ECO:0000256" key="3">
    <source>
        <dbReference type="ARBA" id="ARBA00022553"/>
    </source>
</evidence>
<comment type="caution">
    <text evidence="12">The sequence shown here is derived from an EMBL/GenBank/DDBJ whole genome shotgun (WGS) entry which is preliminary data.</text>
</comment>
<dbReference type="GO" id="GO:0046983">
    <property type="term" value="F:protein dimerization activity"/>
    <property type="evidence" value="ECO:0007669"/>
    <property type="project" value="InterPro"/>
</dbReference>
<dbReference type="InterPro" id="IPR050482">
    <property type="entry name" value="Sensor_HK_TwoCompSys"/>
</dbReference>
<dbReference type="GO" id="GO:0016020">
    <property type="term" value="C:membrane"/>
    <property type="evidence" value="ECO:0007669"/>
    <property type="project" value="InterPro"/>
</dbReference>
<dbReference type="PROSITE" id="PS50109">
    <property type="entry name" value="HIS_KIN"/>
    <property type="match status" value="1"/>
</dbReference>
<evidence type="ECO:0000256" key="2">
    <source>
        <dbReference type="ARBA" id="ARBA00012438"/>
    </source>
</evidence>
<keyword evidence="7" id="KW-0067">ATP-binding</keyword>
<keyword evidence="10" id="KW-0732">Signal</keyword>
<evidence type="ECO:0000313" key="13">
    <source>
        <dbReference type="Proteomes" id="UP000309488"/>
    </source>
</evidence>
<comment type="catalytic activity">
    <reaction evidence="1">
        <text>ATP + protein L-histidine = ADP + protein N-phospho-L-histidine.</text>
        <dbReference type="EC" id="2.7.13.3"/>
    </reaction>
</comment>
<evidence type="ECO:0000256" key="7">
    <source>
        <dbReference type="ARBA" id="ARBA00022840"/>
    </source>
</evidence>
<dbReference type="InterPro" id="IPR011712">
    <property type="entry name" value="Sig_transdc_His_kin_sub3_dim/P"/>
</dbReference>
<dbReference type="InterPro" id="IPR003594">
    <property type="entry name" value="HATPase_dom"/>
</dbReference>
<evidence type="ECO:0000256" key="1">
    <source>
        <dbReference type="ARBA" id="ARBA00000085"/>
    </source>
</evidence>
<reference evidence="12 13" key="1">
    <citation type="submission" date="2019-04" db="EMBL/GenBank/DDBJ databases">
        <title>Pedobacter sp. RP-3-22 sp. nov., isolated from Arctic soil.</title>
        <authorList>
            <person name="Dahal R.H."/>
            <person name="Kim D.-U."/>
        </authorList>
    </citation>
    <scope>NUCLEOTIDE SEQUENCE [LARGE SCALE GENOMIC DNA]</scope>
    <source>
        <strain evidence="12 13">RP-3-22</strain>
    </source>
</reference>
<feature type="chain" id="PRO_5020291758" description="histidine kinase" evidence="10">
    <location>
        <begin position="27"/>
        <end position="750"/>
    </location>
</feature>
<dbReference type="GO" id="GO:0005524">
    <property type="term" value="F:ATP binding"/>
    <property type="evidence" value="ECO:0007669"/>
    <property type="project" value="UniProtKB-KW"/>
</dbReference>
<keyword evidence="9" id="KW-1133">Transmembrane helix</keyword>
<dbReference type="InterPro" id="IPR036890">
    <property type="entry name" value="HATPase_C_sf"/>
</dbReference>
<dbReference type="Gene3D" id="1.20.5.1930">
    <property type="match status" value="1"/>
</dbReference>
<evidence type="ECO:0000256" key="9">
    <source>
        <dbReference type="SAM" id="Phobius"/>
    </source>
</evidence>
<dbReference type="RefSeq" id="WP_136841504.1">
    <property type="nucleotide sequence ID" value="NZ_SWBR01000003.1"/>
</dbReference>
<evidence type="ECO:0000259" key="11">
    <source>
        <dbReference type="PROSITE" id="PS50109"/>
    </source>
</evidence>
<dbReference type="Proteomes" id="UP000309488">
    <property type="component" value="Unassembled WGS sequence"/>
</dbReference>
<dbReference type="GO" id="GO:0000155">
    <property type="term" value="F:phosphorelay sensor kinase activity"/>
    <property type="evidence" value="ECO:0007669"/>
    <property type="project" value="InterPro"/>
</dbReference>
<keyword evidence="8" id="KW-0902">Two-component regulatory system</keyword>
<sequence>MRSKSFRIFKLLILLIFFSISNVAIAQNPGGRPPIKDLSEIKQMPASADKIIHLVRYARNPSMIYSDELKVEIEEVLQWAKDQKIDDQIANLTATRAIIELGLGNQELAVSYIKQAEEFLPKINDFQAVSIVSDLTRIYSRISNFEKAILYFDKMEALTKDKPQFILPRIAHLKNRINIDIRTGNTAKLKANYNIILKLAKESNNPDLLKNTRFSYAHALLNIRKEDEAFEILKELIPDLDNSTNNQTAQFFNILSRNYEANGDYKNALIYAEKEFNLPIATTQQKGNSVNKMILLSYLLKNYNNLDKYIVEHRKFGMDENNLFSRKQYFLAESRYYHVKGKTNLAKRNYKKVLNLKMGKQLAPTLDIAALTGLASLYAKENKNDSASLYFKKAENSLKKYPVNPATRLIYANSLKEFNQTNKISQDTLIKNLEQEMHLKDTLYQMSLSKITHELATKYRVSEKEKALVIAKKQQQLQQLEIKQQRQRNWLIIMGATVALLLLTALAYILFQRKKQATLLHNATVNDLRKQHRIDIMDTLTEAQEQEKKRVAERLHDEVGAMISIANLNINSLQKDIFSTNVDAENKLKVTQKLMSDISETVRNISHTLMPIALEKYGFKAAILDLLTAIKTANRLSVEHVIEGLDHTENWPQNFTLSTYRIIQEIVNNAIKHAEASHLFVQLIELDNALTIYIEDNGKGIEQDHDESGAGMKLLETNIAYLSGKLEIKGEPNQGTFALIELPIPNIVEL</sequence>
<dbReference type="OrthoDB" id="9778366at2"/>
<feature type="transmembrane region" description="Helical" evidence="9">
    <location>
        <begin position="490"/>
        <end position="511"/>
    </location>
</feature>
<dbReference type="Gene3D" id="1.25.40.10">
    <property type="entry name" value="Tetratricopeptide repeat domain"/>
    <property type="match status" value="2"/>
</dbReference>
<protein>
    <recommendedName>
        <fullName evidence="2">histidine kinase</fullName>
        <ecNumber evidence="2">2.7.13.3</ecNumber>
    </recommendedName>
</protein>
<feature type="signal peptide" evidence="10">
    <location>
        <begin position="1"/>
        <end position="26"/>
    </location>
</feature>